<evidence type="ECO:0008006" key="3">
    <source>
        <dbReference type="Google" id="ProtNLM"/>
    </source>
</evidence>
<name>A8NGB9_COPC7</name>
<accession>A8NGB9</accession>
<dbReference type="Proteomes" id="UP000001861">
    <property type="component" value="Unassembled WGS sequence"/>
</dbReference>
<evidence type="ECO:0000313" key="2">
    <source>
        <dbReference type="Proteomes" id="UP000001861"/>
    </source>
</evidence>
<gene>
    <name evidence="1" type="ORF">CC1G_05100</name>
</gene>
<organism evidence="1 2">
    <name type="scientific">Coprinopsis cinerea (strain Okayama-7 / 130 / ATCC MYA-4618 / FGSC 9003)</name>
    <name type="common">Inky cap fungus</name>
    <name type="synonym">Hormographiella aspergillata</name>
    <dbReference type="NCBI Taxonomy" id="240176"/>
    <lineage>
        <taxon>Eukaryota</taxon>
        <taxon>Fungi</taxon>
        <taxon>Dikarya</taxon>
        <taxon>Basidiomycota</taxon>
        <taxon>Agaricomycotina</taxon>
        <taxon>Agaricomycetes</taxon>
        <taxon>Agaricomycetidae</taxon>
        <taxon>Agaricales</taxon>
        <taxon>Agaricineae</taxon>
        <taxon>Psathyrellaceae</taxon>
        <taxon>Coprinopsis</taxon>
    </lineage>
</organism>
<reference evidence="1 2" key="1">
    <citation type="journal article" date="2010" name="Proc. Natl. Acad. Sci. U.S.A.">
        <title>Insights into evolution of multicellular fungi from the assembled chromosomes of the mushroom Coprinopsis cinerea (Coprinus cinereus).</title>
        <authorList>
            <person name="Stajich J.E."/>
            <person name="Wilke S.K."/>
            <person name="Ahren D."/>
            <person name="Au C.H."/>
            <person name="Birren B.W."/>
            <person name="Borodovsky M."/>
            <person name="Burns C."/>
            <person name="Canback B."/>
            <person name="Casselton L.A."/>
            <person name="Cheng C.K."/>
            <person name="Deng J."/>
            <person name="Dietrich F.S."/>
            <person name="Fargo D.C."/>
            <person name="Farman M.L."/>
            <person name="Gathman A.C."/>
            <person name="Goldberg J."/>
            <person name="Guigo R."/>
            <person name="Hoegger P.J."/>
            <person name="Hooker J.B."/>
            <person name="Huggins A."/>
            <person name="James T.Y."/>
            <person name="Kamada T."/>
            <person name="Kilaru S."/>
            <person name="Kodira C."/>
            <person name="Kues U."/>
            <person name="Kupfer D."/>
            <person name="Kwan H.S."/>
            <person name="Lomsadze A."/>
            <person name="Li W."/>
            <person name="Lilly W.W."/>
            <person name="Ma L.J."/>
            <person name="Mackey A.J."/>
            <person name="Manning G."/>
            <person name="Martin F."/>
            <person name="Muraguchi H."/>
            <person name="Natvig D.O."/>
            <person name="Palmerini H."/>
            <person name="Ramesh M.A."/>
            <person name="Rehmeyer C.J."/>
            <person name="Roe B.A."/>
            <person name="Shenoy N."/>
            <person name="Stanke M."/>
            <person name="Ter-Hovhannisyan V."/>
            <person name="Tunlid A."/>
            <person name="Velagapudi R."/>
            <person name="Vision T.J."/>
            <person name="Zeng Q."/>
            <person name="Zolan M.E."/>
            <person name="Pukkila P.J."/>
        </authorList>
    </citation>
    <scope>NUCLEOTIDE SEQUENCE [LARGE SCALE GENOMIC DNA]</scope>
    <source>
        <strain evidence="2">Okayama-7 / 130 / ATCC MYA-4618 / FGSC 9003</strain>
    </source>
</reference>
<dbReference type="KEGG" id="cci:CC1G_05100"/>
<keyword evidence="2" id="KW-1185">Reference proteome</keyword>
<dbReference type="OrthoDB" id="3237761at2759"/>
<sequence>MNAFPPGTRVFFWQSTGEVIYATVQSSTRLQDGTQMLTLKADDNRVMTIPAAGVTHVPPQQG</sequence>
<evidence type="ECO:0000313" key="1">
    <source>
        <dbReference type="EMBL" id="EAU88334.1"/>
    </source>
</evidence>
<dbReference type="EMBL" id="AACS02000002">
    <property type="protein sequence ID" value="EAU88334.1"/>
    <property type="molecule type" value="Genomic_DNA"/>
</dbReference>
<dbReference type="VEuPathDB" id="FungiDB:CC1G_05100"/>
<dbReference type="InParanoid" id="A8NGB9"/>
<protein>
    <recommendedName>
        <fullName evidence="3">Hypervirulence associated protein TUDOR domain-containing protein</fullName>
    </recommendedName>
</protein>
<proteinExistence type="predicted"/>
<dbReference type="AlphaFoldDB" id="A8NGB9"/>
<comment type="caution">
    <text evidence="1">The sequence shown here is derived from an EMBL/GenBank/DDBJ whole genome shotgun (WGS) entry which is preliminary data.</text>
</comment>
<dbReference type="OMA" id="FFWDANG"/>
<dbReference type="RefSeq" id="XP_001833400.1">
    <property type="nucleotide sequence ID" value="XM_001833348.1"/>
</dbReference>
<dbReference type="GeneID" id="6009896"/>